<dbReference type="AlphaFoldDB" id="A0A4R6W675"/>
<dbReference type="Proteomes" id="UP000295292">
    <property type="component" value="Unassembled WGS sequence"/>
</dbReference>
<dbReference type="InterPro" id="IPR011042">
    <property type="entry name" value="6-blade_b-propeller_TolB-like"/>
</dbReference>
<comment type="caution">
    <text evidence="1">The sequence shown here is derived from an EMBL/GenBank/DDBJ whole genome shotgun (WGS) entry which is preliminary data.</text>
</comment>
<reference evidence="1 2" key="1">
    <citation type="submission" date="2019-03" db="EMBL/GenBank/DDBJ databases">
        <title>Genomic Encyclopedia of Archaeal and Bacterial Type Strains, Phase II (KMG-II): from individual species to whole genera.</title>
        <authorList>
            <person name="Goeker M."/>
        </authorList>
    </citation>
    <scope>NUCLEOTIDE SEQUENCE [LARGE SCALE GENOMIC DNA]</scope>
    <source>
        <strain evidence="1 2">DSM 28353</strain>
    </source>
</reference>
<dbReference type="SUPFAM" id="SSF63829">
    <property type="entry name" value="Calcium-dependent phosphotriesterase"/>
    <property type="match status" value="1"/>
</dbReference>
<accession>A0A4R6W675</accession>
<name>A0A4R6W675_9SPHI</name>
<keyword evidence="2" id="KW-1185">Reference proteome</keyword>
<evidence type="ECO:0000313" key="1">
    <source>
        <dbReference type="EMBL" id="TDQ72148.1"/>
    </source>
</evidence>
<dbReference type="RefSeq" id="WP_133586743.1">
    <property type="nucleotide sequence ID" value="NZ_SNYV01000020.1"/>
</dbReference>
<evidence type="ECO:0000313" key="2">
    <source>
        <dbReference type="Proteomes" id="UP000295292"/>
    </source>
</evidence>
<sequence>MRKKVLALCVGLIAFTAKGQNHQLEKLWEANEKLAVPESVLYDGVKEVLYVSLIDGGGAEKDGKGGIALLNTDGSIRNATWISGLNAPKGLALHKGLLYIADIDVVIVVDVVSGNVIDEIGIKEAVFLNDVTVDNEGVVYVSDTRENKIYKIDEGNYSLYMDNVNNANGLKWLNGSLYTLAGKELWRIDSQKKVTIVAKGFEQAGDGIEPVGNGDFLVTCWPGLIYYVKADGVIEKLQDVQGEMNTADLGFNARERILYIPTFNSNSVIAYKLK</sequence>
<organism evidence="1 2">
    <name type="scientific">Sphingobacterium yanglingense</name>
    <dbReference type="NCBI Taxonomy" id="1437280"/>
    <lineage>
        <taxon>Bacteria</taxon>
        <taxon>Pseudomonadati</taxon>
        <taxon>Bacteroidota</taxon>
        <taxon>Sphingobacteriia</taxon>
        <taxon>Sphingobacteriales</taxon>
        <taxon>Sphingobacteriaceae</taxon>
        <taxon>Sphingobacterium</taxon>
    </lineage>
</organism>
<proteinExistence type="predicted"/>
<gene>
    <name evidence="1" type="ORF">CLV99_4611</name>
</gene>
<dbReference type="EMBL" id="SNYV01000020">
    <property type="protein sequence ID" value="TDQ72148.1"/>
    <property type="molecule type" value="Genomic_DNA"/>
</dbReference>
<dbReference type="OrthoDB" id="7675395at2"/>
<dbReference type="Gene3D" id="2.120.10.30">
    <property type="entry name" value="TolB, C-terminal domain"/>
    <property type="match status" value="1"/>
</dbReference>
<protein>
    <recommendedName>
        <fullName evidence="3">Sugar lactone lactonase YvrE</fullName>
    </recommendedName>
</protein>
<evidence type="ECO:0008006" key="3">
    <source>
        <dbReference type="Google" id="ProtNLM"/>
    </source>
</evidence>